<dbReference type="RefSeq" id="WP_013186597.1">
    <property type="nucleotide sequence ID" value="NC_014230.1"/>
</dbReference>
<dbReference type="Pfam" id="PF09837">
    <property type="entry name" value="DUF2064"/>
    <property type="match status" value="1"/>
</dbReference>
<evidence type="ECO:0000313" key="1">
    <source>
        <dbReference type="EMBL" id="EAP87921.1"/>
    </source>
</evidence>
<dbReference type="OrthoDB" id="9798250at2"/>
<protein>
    <recommendedName>
        <fullName evidence="3">DUF2064 domain-containing protein</fullName>
    </recommendedName>
</protein>
<dbReference type="KEGG" id="cat:CA2559_04160"/>
<keyword evidence="2" id="KW-1185">Reference proteome</keyword>
<name>A3U6Q4_CROAH</name>
<dbReference type="InterPro" id="IPR029044">
    <property type="entry name" value="Nucleotide-diphossugar_trans"/>
</dbReference>
<gene>
    <name evidence="1" type="ordered locus">CA2559_04160</name>
</gene>
<reference evidence="1 2" key="1">
    <citation type="journal article" date="2010" name="J. Bacteriol.">
        <title>The complete genome sequence of Croceibacter atlanticus HTCC2559T.</title>
        <authorList>
            <person name="Oh H.M."/>
            <person name="Kang I."/>
            <person name="Ferriera S."/>
            <person name="Giovannoni S.J."/>
            <person name="Cho J.C."/>
        </authorList>
    </citation>
    <scope>NUCLEOTIDE SEQUENCE [LARGE SCALE GENOMIC DNA]</scope>
    <source>
        <strain evidence="2">ATCC BAA-628 / HTCC2559 / KCTC 12090</strain>
    </source>
</reference>
<dbReference type="STRING" id="216432.CA2559_04160"/>
<dbReference type="PANTHER" id="PTHR36529:SF1">
    <property type="entry name" value="GLYCOSYLTRANSFERASE"/>
    <property type="match status" value="1"/>
</dbReference>
<organism evidence="1 2">
    <name type="scientific">Croceibacter atlanticus (strain ATCC BAA-628 / JCM 21780 / CIP 108009 / IAM 15332 / KCTC 12090 / HTCC2559)</name>
    <dbReference type="NCBI Taxonomy" id="216432"/>
    <lineage>
        <taxon>Bacteria</taxon>
        <taxon>Pseudomonadati</taxon>
        <taxon>Bacteroidota</taxon>
        <taxon>Flavobacteriia</taxon>
        <taxon>Flavobacteriales</taxon>
        <taxon>Flavobacteriaceae</taxon>
        <taxon>Croceibacter</taxon>
    </lineage>
</organism>
<sequence>MQGQTAILIFANSSQVDLGRKGMLGDKGLFNTLNAHTLSIVKSTKLPYFQFTEHEQVGNSFGERFTNAIKWVYAKGFDNVITIGNDTPHLTAKTLLNTHRLLENNTCVLGPSTDGGFYLMGLHKSQFNEGLFTKLPWQSRKLSKSITLLLSAFKVEVIRLETLQDIDAEEDIKNVLRFSKSLNKHILNLLRSLIPYVTQIFSAKNLQISHFHSYSFYNKGSPFGLSI</sequence>
<dbReference type="HOGENOM" id="CLU_104086_0_0_10"/>
<evidence type="ECO:0008006" key="3">
    <source>
        <dbReference type="Google" id="ProtNLM"/>
    </source>
</evidence>
<evidence type="ECO:0000313" key="2">
    <source>
        <dbReference type="Proteomes" id="UP000002297"/>
    </source>
</evidence>
<dbReference type="Gene3D" id="3.90.550.10">
    <property type="entry name" value="Spore Coat Polysaccharide Biosynthesis Protein SpsA, Chain A"/>
    <property type="match status" value="1"/>
</dbReference>
<dbReference type="PANTHER" id="PTHR36529">
    <property type="entry name" value="SLL1095 PROTEIN"/>
    <property type="match status" value="1"/>
</dbReference>
<dbReference type="EMBL" id="CP002046">
    <property type="protein sequence ID" value="EAP87921.1"/>
    <property type="molecule type" value="Genomic_DNA"/>
</dbReference>
<dbReference type="Proteomes" id="UP000002297">
    <property type="component" value="Chromosome"/>
</dbReference>
<dbReference type="InterPro" id="IPR018641">
    <property type="entry name" value="Trfase_1_rSAM/seldom-assoc"/>
</dbReference>
<dbReference type="SUPFAM" id="SSF53448">
    <property type="entry name" value="Nucleotide-diphospho-sugar transferases"/>
    <property type="match status" value="1"/>
</dbReference>
<dbReference type="eggNOG" id="COG3222">
    <property type="taxonomic scope" value="Bacteria"/>
</dbReference>
<dbReference type="GeneID" id="89452624"/>
<accession>A3U6Q4</accession>
<proteinExistence type="predicted"/>
<dbReference type="AlphaFoldDB" id="A3U6Q4"/>